<reference evidence="2 3" key="1">
    <citation type="journal article" date="2019" name="Commun. Biol.">
        <title>The bagworm genome reveals a unique fibroin gene that provides high tensile strength.</title>
        <authorList>
            <person name="Kono N."/>
            <person name="Nakamura H."/>
            <person name="Ohtoshi R."/>
            <person name="Tomita M."/>
            <person name="Numata K."/>
            <person name="Arakawa K."/>
        </authorList>
    </citation>
    <scope>NUCLEOTIDE SEQUENCE [LARGE SCALE GENOMIC DNA]</scope>
</reference>
<protein>
    <submittedName>
        <fullName evidence="2">Uncharacterized protein</fullName>
    </submittedName>
</protein>
<feature type="region of interest" description="Disordered" evidence="1">
    <location>
        <begin position="1"/>
        <end position="26"/>
    </location>
</feature>
<accession>A0A4C1XYA5</accession>
<name>A0A4C1XYA5_EUMVA</name>
<sequence length="98" mass="11252">MLASLEDERIINSRKGRRDVRRPRRPPASARDWLFIPRAEIAHERAARRPLSHLDASNLKSSSCHGALIDFKSRILSAIRQIHLHRLDCGVGHSYDYS</sequence>
<evidence type="ECO:0000313" key="2">
    <source>
        <dbReference type="EMBL" id="GBP68133.1"/>
    </source>
</evidence>
<dbReference type="EMBL" id="BGZK01001002">
    <property type="protein sequence ID" value="GBP68133.1"/>
    <property type="molecule type" value="Genomic_DNA"/>
</dbReference>
<dbReference type="Proteomes" id="UP000299102">
    <property type="component" value="Unassembled WGS sequence"/>
</dbReference>
<keyword evidence="3" id="KW-1185">Reference proteome</keyword>
<proteinExistence type="predicted"/>
<evidence type="ECO:0000256" key="1">
    <source>
        <dbReference type="SAM" id="MobiDB-lite"/>
    </source>
</evidence>
<organism evidence="2 3">
    <name type="scientific">Eumeta variegata</name>
    <name type="common">Bagworm moth</name>
    <name type="synonym">Eumeta japonica</name>
    <dbReference type="NCBI Taxonomy" id="151549"/>
    <lineage>
        <taxon>Eukaryota</taxon>
        <taxon>Metazoa</taxon>
        <taxon>Ecdysozoa</taxon>
        <taxon>Arthropoda</taxon>
        <taxon>Hexapoda</taxon>
        <taxon>Insecta</taxon>
        <taxon>Pterygota</taxon>
        <taxon>Neoptera</taxon>
        <taxon>Endopterygota</taxon>
        <taxon>Lepidoptera</taxon>
        <taxon>Glossata</taxon>
        <taxon>Ditrysia</taxon>
        <taxon>Tineoidea</taxon>
        <taxon>Psychidae</taxon>
        <taxon>Oiketicinae</taxon>
        <taxon>Eumeta</taxon>
    </lineage>
</organism>
<gene>
    <name evidence="2" type="ORF">EVAR_46296_1</name>
</gene>
<feature type="compositionally biased region" description="Basic and acidic residues" evidence="1">
    <location>
        <begin position="1"/>
        <end position="11"/>
    </location>
</feature>
<dbReference type="AlphaFoldDB" id="A0A4C1XYA5"/>
<evidence type="ECO:0000313" key="3">
    <source>
        <dbReference type="Proteomes" id="UP000299102"/>
    </source>
</evidence>
<feature type="compositionally biased region" description="Basic residues" evidence="1">
    <location>
        <begin position="12"/>
        <end position="25"/>
    </location>
</feature>
<comment type="caution">
    <text evidence="2">The sequence shown here is derived from an EMBL/GenBank/DDBJ whole genome shotgun (WGS) entry which is preliminary data.</text>
</comment>